<dbReference type="InterPro" id="IPR000834">
    <property type="entry name" value="Peptidase_M14"/>
</dbReference>
<name>A0ABP9FF29_9FLAO</name>
<comment type="similarity">
    <text evidence="2 7">Belongs to the peptidase M14 family.</text>
</comment>
<evidence type="ECO:0000259" key="8">
    <source>
        <dbReference type="PROSITE" id="PS52035"/>
    </source>
</evidence>
<dbReference type="Proteomes" id="UP001500433">
    <property type="component" value="Unassembled WGS sequence"/>
</dbReference>
<dbReference type="PANTHER" id="PTHR11705:SF143">
    <property type="entry name" value="SLL0236 PROTEIN"/>
    <property type="match status" value="1"/>
</dbReference>
<evidence type="ECO:0000313" key="10">
    <source>
        <dbReference type="Proteomes" id="UP001500433"/>
    </source>
</evidence>
<evidence type="ECO:0000256" key="3">
    <source>
        <dbReference type="ARBA" id="ARBA00022670"/>
    </source>
</evidence>
<gene>
    <name evidence="9" type="ORF">GCM10023311_24910</name>
</gene>
<comment type="cofactor">
    <cofactor evidence="1">
        <name>Zn(2+)</name>
        <dbReference type="ChEBI" id="CHEBI:29105"/>
    </cofactor>
</comment>
<dbReference type="SMART" id="SM00631">
    <property type="entry name" value="Zn_pept"/>
    <property type="match status" value="1"/>
</dbReference>
<dbReference type="Gene3D" id="3.40.630.10">
    <property type="entry name" value="Zn peptidases"/>
    <property type="match status" value="1"/>
</dbReference>
<dbReference type="PANTHER" id="PTHR11705">
    <property type="entry name" value="PROTEASE FAMILY M14 CARBOXYPEPTIDASE A,B"/>
    <property type="match status" value="1"/>
</dbReference>
<evidence type="ECO:0000256" key="4">
    <source>
        <dbReference type="ARBA" id="ARBA00022801"/>
    </source>
</evidence>
<feature type="domain" description="Peptidase M14" evidence="8">
    <location>
        <begin position="21"/>
        <end position="271"/>
    </location>
</feature>
<keyword evidence="5" id="KW-0862">Zinc</keyword>
<proteinExistence type="inferred from homology"/>
<dbReference type="RefSeq" id="WP_345274482.1">
    <property type="nucleotide sequence ID" value="NZ_BAABJH010000006.1"/>
</dbReference>
<sequence>MQVEYIKSLFSKYKETGLSGRYITNKDIEPLLNNLNESIVIETIGKSVLGDSIYGLKIGHGKKRILMWSQMHGNESTTTKSLFDLLNTLLDKDAKLKYILDACTLYIIPILNPDGAKAYTRINANQVDLNRDAQNLTQPESKVLKFIFELFNPHFCYNLHGQRTIFSAGNTNKLATVSFLAPAQDKACTVTANRKIAMDVISVMNTALQEVIPNQVGVYDDAFNLNCVGDTFQSNNIPTILFEAGHYPNDYEREKTRELIYLSYITSLDYISKTNTMGENYESYFNIPENDKCFLDIIIRNTKINGDLVDIGIQYQEKLIKDKVRFIPKINKIDKMDTFFGHREIDAKGFEVFDDHGQLLKIDNENVFVILNNEKISLLPK</sequence>
<accession>A0ABP9FF29</accession>
<dbReference type="Pfam" id="PF00246">
    <property type="entry name" value="Peptidase_M14"/>
    <property type="match status" value="1"/>
</dbReference>
<dbReference type="PROSITE" id="PS52035">
    <property type="entry name" value="PEPTIDASE_M14"/>
    <property type="match status" value="1"/>
</dbReference>
<dbReference type="EMBL" id="BAABJH010000006">
    <property type="protein sequence ID" value="GAA4898798.1"/>
    <property type="molecule type" value="Genomic_DNA"/>
</dbReference>
<keyword evidence="4" id="KW-0378">Hydrolase</keyword>
<dbReference type="CDD" id="cd06239">
    <property type="entry name" value="M14-like"/>
    <property type="match status" value="1"/>
</dbReference>
<evidence type="ECO:0000256" key="7">
    <source>
        <dbReference type="PROSITE-ProRule" id="PRU01379"/>
    </source>
</evidence>
<keyword evidence="3" id="KW-0645">Protease</keyword>
<evidence type="ECO:0000256" key="1">
    <source>
        <dbReference type="ARBA" id="ARBA00001947"/>
    </source>
</evidence>
<keyword evidence="10" id="KW-1185">Reference proteome</keyword>
<evidence type="ECO:0000313" key="9">
    <source>
        <dbReference type="EMBL" id="GAA4898798.1"/>
    </source>
</evidence>
<protein>
    <submittedName>
        <fullName evidence="9">M14 family metallopeptidase</fullName>
    </submittedName>
</protein>
<reference evidence="10" key="1">
    <citation type="journal article" date="2019" name="Int. J. Syst. Evol. Microbiol.">
        <title>The Global Catalogue of Microorganisms (GCM) 10K type strain sequencing project: providing services to taxonomists for standard genome sequencing and annotation.</title>
        <authorList>
            <consortium name="The Broad Institute Genomics Platform"/>
            <consortium name="The Broad Institute Genome Sequencing Center for Infectious Disease"/>
            <person name="Wu L."/>
            <person name="Ma J."/>
        </authorList>
    </citation>
    <scope>NUCLEOTIDE SEQUENCE [LARGE SCALE GENOMIC DNA]</scope>
    <source>
        <strain evidence="10">JCM 18274</strain>
    </source>
</reference>
<evidence type="ECO:0000256" key="6">
    <source>
        <dbReference type="ARBA" id="ARBA00023049"/>
    </source>
</evidence>
<evidence type="ECO:0000256" key="2">
    <source>
        <dbReference type="ARBA" id="ARBA00005988"/>
    </source>
</evidence>
<keyword evidence="6" id="KW-0482">Metalloprotease</keyword>
<evidence type="ECO:0000256" key="5">
    <source>
        <dbReference type="ARBA" id="ARBA00022833"/>
    </source>
</evidence>
<comment type="caution">
    <text evidence="9">The sequence shown here is derived from an EMBL/GenBank/DDBJ whole genome shotgun (WGS) entry which is preliminary data.</text>
</comment>
<dbReference type="SUPFAM" id="SSF53187">
    <property type="entry name" value="Zn-dependent exopeptidases"/>
    <property type="match status" value="1"/>
</dbReference>
<feature type="active site" description="Proton donor/acceptor" evidence="7">
    <location>
        <position position="243"/>
    </location>
</feature>
<organism evidence="9 10">
    <name type="scientific">Flaviramulus aquimarinus</name>
    <dbReference type="NCBI Taxonomy" id="1170456"/>
    <lineage>
        <taxon>Bacteria</taxon>
        <taxon>Pseudomonadati</taxon>
        <taxon>Bacteroidota</taxon>
        <taxon>Flavobacteriia</taxon>
        <taxon>Flavobacteriales</taxon>
        <taxon>Flavobacteriaceae</taxon>
        <taxon>Flaviramulus</taxon>
    </lineage>
</organism>